<accession>A0A1G8N5P5</accession>
<dbReference type="CDD" id="cd03441">
    <property type="entry name" value="R_hydratase_like"/>
    <property type="match status" value="1"/>
</dbReference>
<dbReference type="AlphaFoldDB" id="A0A1G8N5P5"/>
<name>A0A1G8N5P5_9GAMM</name>
<dbReference type="OrthoDB" id="3182121at2"/>
<dbReference type="PIRSF" id="PIRSF018072">
    <property type="entry name" value="UCP018072"/>
    <property type="match status" value="1"/>
</dbReference>
<gene>
    <name evidence="2" type="ORF">SAMN04488540_10310</name>
</gene>
<protein>
    <submittedName>
        <fullName evidence="2">Acyl dehydratase</fullName>
    </submittedName>
</protein>
<dbReference type="RefSeq" id="WP_090362715.1">
    <property type="nucleotide sequence ID" value="NZ_FNEM01000003.1"/>
</dbReference>
<dbReference type="EMBL" id="FNEM01000003">
    <property type="protein sequence ID" value="SDI74870.1"/>
    <property type="molecule type" value="Genomic_DNA"/>
</dbReference>
<proteinExistence type="predicted"/>
<evidence type="ECO:0000313" key="2">
    <source>
        <dbReference type="EMBL" id="SDI74870.1"/>
    </source>
</evidence>
<keyword evidence="3" id="KW-1185">Reference proteome</keyword>
<dbReference type="InterPro" id="IPR029069">
    <property type="entry name" value="HotDog_dom_sf"/>
</dbReference>
<dbReference type="Pfam" id="PF13452">
    <property type="entry name" value="FAS1_DH_region"/>
    <property type="match status" value="1"/>
</dbReference>
<organism evidence="2 3">
    <name type="scientific">Ferrimonas sediminum</name>
    <dbReference type="NCBI Taxonomy" id="718193"/>
    <lineage>
        <taxon>Bacteria</taxon>
        <taxon>Pseudomonadati</taxon>
        <taxon>Pseudomonadota</taxon>
        <taxon>Gammaproteobacteria</taxon>
        <taxon>Alteromonadales</taxon>
        <taxon>Ferrimonadaceae</taxon>
        <taxon>Ferrimonas</taxon>
    </lineage>
</organism>
<dbReference type="InterPro" id="IPR039569">
    <property type="entry name" value="FAS1-like_DH_region"/>
</dbReference>
<dbReference type="InterPro" id="IPR016709">
    <property type="entry name" value="HadA-like"/>
</dbReference>
<evidence type="ECO:0000259" key="1">
    <source>
        <dbReference type="Pfam" id="PF13452"/>
    </source>
</evidence>
<reference evidence="3" key="1">
    <citation type="submission" date="2016-10" db="EMBL/GenBank/DDBJ databases">
        <authorList>
            <person name="Varghese N."/>
            <person name="Submissions S."/>
        </authorList>
    </citation>
    <scope>NUCLEOTIDE SEQUENCE [LARGE SCALE GENOMIC DNA]</scope>
    <source>
        <strain evidence="3">DSM 23317</strain>
    </source>
</reference>
<dbReference type="Proteomes" id="UP000199527">
    <property type="component" value="Unassembled WGS sequence"/>
</dbReference>
<dbReference type="Gene3D" id="3.10.129.10">
    <property type="entry name" value="Hotdog Thioesterase"/>
    <property type="match status" value="1"/>
</dbReference>
<evidence type="ECO:0000313" key="3">
    <source>
        <dbReference type="Proteomes" id="UP000199527"/>
    </source>
</evidence>
<feature type="domain" description="FAS1-like dehydratase" evidence="1">
    <location>
        <begin position="6"/>
        <end position="137"/>
    </location>
</feature>
<sequence>MLDTTHIGHRFPPFRVPLEAGRLAFFCRTIGETNPLYFDLQVAREAGLPGVMMPPTFLFSLDLESPQAWPVLTLLDMDIAKVLHGGQEFEYLKPVYSGDSIEVHSQVENIVARKGGRLELVELQNHYLDRAGEMVARAKVTLVYCND</sequence>
<dbReference type="SUPFAM" id="SSF54637">
    <property type="entry name" value="Thioesterase/thiol ester dehydrase-isomerase"/>
    <property type="match status" value="1"/>
</dbReference>